<dbReference type="PROSITE" id="PS00149">
    <property type="entry name" value="SULFATASE_2"/>
    <property type="match status" value="1"/>
</dbReference>
<dbReference type="Pfam" id="PF00884">
    <property type="entry name" value="Sulfatase"/>
    <property type="match status" value="1"/>
</dbReference>
<dbReference type="InterPro" id="IPR024607">
    <property type="entry name" value="Sulfatase_CS"/>
</dbReference>
<reference evidence="8 9" key="1">
    <citation type="submission" date="2019-02" db="EMBL/GenBank/DDBJ databases">
        <title>Planctomycetal bacteria perform biofilm scaping via a novel small molecule.</title>
        <authorList>
            <person name="Jeske O."/>
            <person name="Boedeker C."/>
            <person name="Wiegand S."/>
            <person name="Breitling P."/>
            <person name="Kallscheuer N."/>
            <person name="Jogler M."/>
            <person name="Rohde M."/>
            <person name="Petersen J."/>
            <person name="Medema M.H."/>
            <person name="Surup F."/>
            <person name="Jogler C."/>
        </authorList>
    </citation>
    <scope>NUCLEOTIDE SEQUENCE [LARGE SCALE GENOMIC DNA]</scope>
    <source>
        <strain evidence="8 9">Mal15</strain>
    </source>
</reference>
<feature type="chain" id="PRO_5022973841" evidence="6">
    <location>
        <begin position="29"/>
        <end position="520"/>
    </location>
</feature>
<feature type="signal peptide" evidence="6">
    <location>
        <begin position="1"/>
        <end position="28"/>
    </location>
</feature>
<dbReference type="InterPro" id="IPR017850">
    <property type="entry name" value="Alkaline_phosphatase_core_sf"/>
</dbReference>
<accession>A0A5B9MCG6</accession>
<dbReference type="InterPro" id="IPR000917">
    <property type="entry name" value="Sulfatase_N"/>
</dbReference>
<evidence type="ECO:0000256" key="1">
    <source>
        <dbReference type="ARBA" id="ARBA00008779"/>
    </source>
</evidence>
<dbReference type="Gene3D" id="3.40.720.10">
    <property type="entry name" value="Alkaline Phosphatase, subunit A"/>
    <property type="match status" value="1"/>
</dbReference>
<keyword evidence="2 6" id="KW-0732">Signal</keyword>
<evidence type="ECO:0000256" key="2">
    <source>
        <dbReference type="ARBA" id="ARBA00022729"/>
    </source>
</evidence>
<evidence type="ECO:0000313" key="8">
    <source>
        <dbReference type="EMBL" id="QEF99011.1"/>
    </source>
</evidence>
<dbReference type="KEGG" id="smam:Mal15_30700"/>
<dbReference type="EC" id="3.1.6.1" evidence="8"/>
<keyword evidence="3 8" id="KW-0378">Hydrolase</keyword>
<comment type="similarity">
    <text evidence="1">Belongs to the sulfatase family.</text>
</comment>
<evidence type="ECO:0000256" key="6">
    <source>
        <dbReference type="SAM" id="SignalP"/>
    </source>
</evidence>
<dbReference type="EMBL" id="CP036264">
    <property type="protein sequence ID" value="QEF99011.1"/>
    <property type="molecule type" value="Genomic_DNA"/>
</dbReference>
<dbReference type="SUPFAM" id="SSF53649">
    <property type="entry name" value="Alkaline phosphatase-like"/>
    <property type="match status" value="1"/>
</dbReference>
<evidence type="ECO:0000313" key="9">
    <source>
        <dbReference type="Proteomes" id="UP000321353"/>
    </source>
</evidence>
<name>A0A5B9MCG6_9BACT</name>
<evidence type="ECO:0000259" key="7">
    <source>
        <dbReference type="Pfam" id="PF00884"/>
    </source>
</evidence>
<gene>
    <name evidence="8" type="ORF">Mal15_30700</name>
</gene>
<evidence type="ECO:0000256" key="4">
    <source>
        <dbReference type="ARBA" id="ARBA00023180"/>
    </source>
</evidence>
<dbReference type="RefSeq" id="WP_147868477.1">
    <property type="nucleotide sequence ID" value="NZ_CP036264.1"/>
</dbReference>
<dbReference type="PROSITE" id="PS00523">
    <property type="entry name" value="SULFATASE_1"/>
    <property type="match status" value="1"/>
</dbReference>
<evidence type="ECO:0000256" key="5">
    <source>
        <dbReference type="SAM" id="MobiDB-lite"/>
    </source>
</evidence>
<keyword evidence="4" id="KW-0325">Glycoprotein</keyword>
<sequence precursor="true">MIFQSCSLARPLAVAVALLFLVHTDARSADLPPTPPREGVKPRNVVFILTDDHRFDAMGFAGHPFLETPHLDSLAANGAHLKNAFVTTSLCSPSRASILTGLYTHKHRVIDNNRLVPEGTKFFPQYLQRAGYETAFIGKWHMGGHHDDPRPGFDHWISFRGQGNYLPPGPNYTLNVNGERVKQKGYITDELTDYAVDWLNNRDGDQPFFLYLSHKAVHANFTPAKRHEGRYADADLSFLPRGENIKAENDAPRWVRDQRNSWHGIDFSYHSDKGLDYLYRRYCESILAVDDSVGRVLQQLKDMGVHDDTLVIYMGDNGFMWGEHGLIDKRVSYEASIRVPMMMQCPNLFEGGKVIENVIGNIDVGPTILHAAGLQTPDYMDGESFLEIPNKPEMPWRDYFLYVYYWEKNFPQSPTQFALRGDRFKYITYYGLWDVDELYDLTTDPGETKNLINDPDYKAVAKEMEDKLYAMLGDAGGMDIPMNQPKGGSQNKRWDDRGGNEAADFPKSIVVDEPINRQAQ</sequence>
<dbReference type="PANTHER" id="PTHR43108">
    <property type="entry name" value="N-ACETYLGLUCOSAMINE-6-SULFATASE FAMILY MEMBER"/>
    <property type="match status" value="1"/>
</dbReference>
<protein>
    <submittedName>
        <fullName evidence="8">Arylsulfatase</fullName>
        <ecNumber evidence="8">3.1.6.1</ecNumber>
    </submittedName>
</protein>
<evidence type="ECO:0000256" key="3">
    <source>
        <dbReference type="ARBA" id="ARBA00022801"/>
    </source>
</evidence>
<proteinExistence type="inferred from homology"/>
<dbReference type="GO" id="GO:0004065">
    <property type="term" value="F:arylsulfatase activity"/>
    <property type="evidence" value="ECO:0007669"/>
    <property type="project" value="UniProtKB-EC"/>
</dbReference>
<feature type="region of interest" description="Disordered" evidence="5">
    <location>
        <begin position="479"/>
        <end position="520"/>
    </location>
</feature>
<feature type="domain" description="Sulfatase N-terminal" evidence="7">
    <location>
        <begin position="43"/>
        <end position="373"/>
    </location>
</feature>
<dbReference type="Proteomes" id="UP000321353">
    <property type="component" value="Chromosome"/>
</dbReference>
<organism evidence="8 9">
    <name type="scientific">Stieleria maiorica</name>
    <dbReference type="NCBI Taxonomy" id="2795974"/>
    <lineage>
        <taxon>Bacteria</taxon>
        <taxon>Pseudomonadati</taxon>
        <taxon>Planctomycetota</taxon>
        <taxon>Planctomycetia</taxon>
        <taxon>Pirellulales</taxon>
        <taxon>Pirellulaceae</taxon>
        <taxon>Stieleria</taxon>
    </lineage>
</organism>
<dbReference type="CDD" id="cd16031">
    <property type="entry name" value="G6S_like"/>
    <property type="match status" value="1"/>
</dbReference>
<dbReference type="AlphaFoldDB" id="A0A5B9MCG6"/>
<dbReference type="PANTHER" id="PTHR43108:SF8">
    <property type="entry name" value="SD21168P"/>
    <property type="match status" value="1"/>
</dbReference>
<keyword evidence="9" id="KW-1185">Reference proteome</keyword>